<dbReference type="InterPro" id="IPR001611">
    <property type="entry name" value="Leu-rich_rpt"/>
</dbReference>
<feature type="coiled-coil region" evidence="4">
    <location>
        <begin position="143"/>
        <end position="205"/>
    </location>
</feature>
<dbReference type="InterPro" id="IPR050216">
    <property type="entry name" value="LRR_domain-containing"/>
</dbReference>
<evidence type="ECO:0000313" key="6">
    <source>
        <dbReference type="Proteomes" id="UP000325577"/>
    </source>
</evidence>
<reference evidence="5 6" key="1">
    <citation type="submission" date="2019-09" db="EMBL/GenBank/DDBJ databases">
        <title>A chromosome-level genome assembly of the Chinese tupelo Nyssa sinensis.</title>
        <authorList>
            <person name="Yang X."/>
            <person name="Kang M."/>
            <person name="Yang Y."/>
            <person name="Xiong H."/>
            <person name="Wang M."/>
            <person name="Zhang Z."/>
            <person name="Wang Z."/>
            <person name="Wu H."/>
            <person name="Ma T."/>
            <person name="Liu J."/>
            <person name="Xi Z."/>
        </authorList>
    </citation>
    <scope>NUCLEOTIDE SEQUENCE [LARGE SCALE GENOMIC DNA]</scope>
    <source>
        <strain evidence="5">J267</strain>
        <tissue evidence="5">Leaf</tissue>
    </source>
</reference>
<dbReference type="PANTHER" id="PTHR48051:SF54">
    <property type="entry name" value="LEUCINE-RICH REPEAT-CONTAINING PROTEIN"/>
    <property type="match status" value="1"/>
</dbReference>
<dbReference type="GO" id="GO:0005737">
    <property type="term" value="C:cytoplasm"/>
    <property type="evidence" value="ECO:0007669"/>
    <property type="project" value="TreeGrafter"/>
</dbReference>
<keyword evidence="2" id="KW-0677">Repeat</keyword>
<dbReference type="Proteomes" id="UP000325577">
    <property type="component" value="Linkage Group LG20"/>
</dbReference>
<keyword evidence="4" id="KW-0175">Coiled coil</keyword>
<dbReference type="SMART" id="SM00369">
    <property type="entry name" value="LRR_TYP"/>
    <property type="match status" value="8"/>
</dbReference>
<protein>
    <submittedName>
        <fullName evidence="5">Uncharacterized protein</fullName>
    </submittedName>
</protein>
<evidence type="ECO:0000256" key="1">
    <source>
        <dbReference type="ARBA" id="ARBA00022614"/>
    </source>
</evidence>
<evidence type="ECO:0000256" key="4">
    <source>
        <dbReference type="SAM" id="Coils"/>
    </source>
</evidence>
<accession>A0A5J5AIW1</accession>
<dbReference type="OrthoDB" id="1668230at2759"/>
<dbReference type="SUPFAM" id="SSF52058">
    <property type="entry name" value="L domain-like"/>
    <property type="match status" value="1"/>
</dbReference>
<organism evidence="5 6">
    <name type="scientific">Nyssa sinensis</name>
    <dbReference type="NCBI Taxonomy" id="561372"/>
    <lineage>
        <taxon>Eukaryota</taxon>
        <taxon>Viridiplantae</taxon>
        <taxon>Streptophyta</taxon>
        <taxon>Embryophyta</taxon>
        <taxon>Tracheophyta</taxon>
        <taxon>Spermatophyta</taxon>
        <taxon>Magnoliopsida</taxon>
        <taxon>eudicotyledons</taxon>
        <taxon>Gunneridae</taxon>
        <taxon>Pentapetalae</taxon>
        <taxon>asterids</taxon>
        <taxon>Cornales</taxon>
        <taxon>Nyssaceae</taxon>
        <taxon>Nyssa</taxon>
    </lineage>
</organism>
<dbReference type="GO" id="GO:0006952">
    <property type="term" value="P:defense response"/>
    <property type="evidence" value="ECO:0007669"/>
    <property type="project" value="UniProtKB-ARBA"/>
</dbReference>
<dbReference type="Pfam" id="PF13855">
    <property type="entry name" value="LRR_8"/>
    <property type="match status" value="3"/>
</dbReference>
<keyword evidence="1" id="KW-0433">Leucine-rich repeat</keyword>
<dbReference type="PROSITE" id="PS51450">
    <property type="entry name" value="LRR"/>
    <property type="match status" value="3"/>
</dbReference>
<dbReference type="AlphaFoldDB" id="A0A5J5AIW1"/>
<dbReference type="EMBL" id="CM018044">
    <property type="protein sequence ID" value="KAA8529636.1"/>
    <property type="molecule type" value="Genomic_DNA"/>
</dbReference>
<evidence type="ECO:0000256" key="2">
    <source>
        <dbReference type="ARBA" id="ARBA00022737"/>
    </source>
</evidence>
<keyword evidence="6" id="KW-1185">Reference proteome</keyword>
<gene>
    <name evidence="5" type="ORF">F0562_034264</name>
</gene>
<dbReference type="SMART" id="SM00364">
    <property type="entry name" value="LRR_BAC"/>
    <property type="match status" value="5"/>
</dbReference>
<name>A0A5J5AIW1_9ASTE</name>
<evidence type="ECO:0000256" key="3">
    <source>
        <dbReference type="ARBA" id="ARBA00023786"/>
    </source>
</evidence>
<comment type="similarity">
    <text evidence="3">Belongs to the SHOC2 family.</text>
</comment>
<dbReference type="Pfam" id="PF00560">
    <property type="entry name" value="LRR_1"/>
    <property type="match status" value="1"/>
</dbReference>
<evidence type="ECO:0000313" key="5">
    <source>
        <dbReference type="EMBL" id="KAA8529636.1"/>
    </source>
</evidence>
<dbReference type="InterPro" id="IPR003591">
    <property type="entry name" value="Leu-rich_rpt_typical-subtyp"/>
</dbReference>
<dbReference type="GO" id="GO:0051707">
    <property type="term" value="P:response to other organism"/>
    <property type="evidence" value="ECO:0007669"/>
    <property type="project" value="UniProtKB-ARBA"/>
</dbReference>
<dbReference type="Gene3D" id="3.80.10.10">
    <property type="entry name" value="Ribonuclease Inhibitor"/>
    <property type="match status" value="2"/>
</dbReference>
<proteinExistence type="inferred from homology"/>
<dbReference type="PANTHER" id="PTHR48051">
    <property type="match status" value="1"/>
</dbReference>
<sequence>MVFVHASEVKPNPKDFPVLAYILSQCPKFRTKPTFQFEFSNSNQYEFGKLFVQMPHFNNPKLKQSMINYVSDVARTGSILHALGPRPHPSAVDTARTKIAVIEFNLSRRLDEIGAMSNGVDWVRKEKELREAAEREVQIYRVVLRLQEMYGAYEKQLRDTEERLMEMYNSAVVDLEGCCEEEFVKVDLEDDVEKADKIMQQATMKAVERIDHSECQFGFPHEAFGKLHGLVILNISHNQLQVIPDAIARLEKLEELNVSSNFLESLPDSIGLLINLKVLNVSGNKLNILPESISQCSALVELDASFNNIMYLPSKIGYGLLSLRKLSIHLNKIRSLPPSVCEIRSLRYLDAHFNELSGLPYAIGRLTKLEVLNLSSNFNNFTGIPVTIGGLTNLKELDLSNNQIQVLPDTFSQLANLTKLNLDQNPLVIPPMEIVSKGVESVKKFMLKRRLNVVAIEEQRRCLKPKKRG</sequence>
<dbReference type="InterPro" id="IPR032675">
    <property type="entry name" value="LRR_dom_sf"/>
</dbReference>